<accession>A0A1E3VJ40</accession>
<sequence length="64" mass="7022">MAMPAYPPPPRGPEQSWEDYQKDLLRYRAEMERLAQSSLGGAGFGLAIAIALMVLVVVMGATWL</sequence>
<reference evidence="2 3" key="1">
    <citation type="journal article" date="2016" name="Environ. Microbiol.">
        <title>New Methyloceanibacter diversity from North Sea sediments includes methanotroph containing solely the soluble methane monooxygenase.</title>
        <authorList>
            <person name="Vekeman B."/>
            <person name="Kerckhof F.M."/>
            <person name="Cremers G."/>
            <person name="de Vos P."/>
            <person name="Vandamme P."/>
            <person name="Boon N."/>
            <person name="Op den Camp H.J."/>
            <person name="Heylen K."/>
        </authorList>
    </citation>
    <scope>NUCLEOTIDE SEQUENCE [LARGE SCALE GENOMIC DNA]</scope>
    <source>
        <strain evidence="2 3">R-67176</strain>
    </source>
</reference>
<dbReference type="AlphaFoldDB" id="A0A1E3VJ40"/>
<dbReference type="RefSeq" id="WP_069445601.1">
    <property type="nucleotide sequence ID" value="NZ_LPWE01000014.1"/>
</dbReference>
<name>A0A1E3VJ40_9HYPH</name>
<comment type="caution">
    <text evidence="2">The sequence shown here is derived from an EMBL/GenBank/DDBJ whole genome shotgun (WGS) entry which is preliminary data.</text>
</comment>
<evidence type="ECO:0000313" key="3">
    <source>
        <dbReference type="Proteomes" id="UP000094172"/>
    </source>
</evidence>
<keyword evidence="1" id="KW-0472">Membrane</keyword>
<feature type="transmembrane region" description="Helical" evidence="1">
    <location>
        <begin position="41"/>
        <end position="63"/>
    </location>
</feature>
<protein>
    <submittedName>
        <fullName evidence="2">Uncharacterized protein</fullName>
    </submittedName>
</protein>
<evidence type="ECO:0000256" key="1">
    <source>
        <dbReference type="SAM" id="Phobius"/>
    </source>
</evidence>
<dbReference type="Proteomes" id="UP000094172">
    <property type="component" value="Unassembled WGS sequence"/>
</dbReference>
<gene>
    <name evidence="2" type="ORF">AUC70_11785</name>
</gene>
<keyword evidence="1" id="KW-1133">Transmembrane helix</keyword>
<proteinExistence type="predicted"/>
<keyword evidence="3" id="KW-1185">Reference proteome</keyword>
<evidence type="ECO:0000313" key="2">
    <source>
        <dbReference type="EMBL" id="ODR93537.1"/>
    </source>
</evidence>
<dbReference type="EMBL" id="LPWE01000014">
    <property type="protein sequence ID" value="ODR93537.1"/>
    <property type="molecule type" value="Genomic_DNA"/>
</dbReference>
<keyword evidence="1" id="KW-0812">Transmembrane</keyword>
<organism evidence="2 3">
    <name type="scientific">Methyloceanibacter stevinii</name>
    <dbReference type="NCBI Taxonomy" id="1774970"/>
    <lineage>
        <taxon>Bacteria</taxon>
        <taxon>Pseudomonadati</taxon>
        <taxon>Pseudomonadota</taxon>
        <taxon>Alphaproteobacteria</taxon>
        <taxon>Hyphomicrobiales</taxon>
        <taxon>Hyphomicrobiaceae</taxon>
        <taxon>Methyloceanibacter</taxon>
    </lineage>
</organism>